<dbReference type="Gene3D" id="3.40.30.10">
    <property type="entry name" value="Glutaredoxin"/>
    <property type="match status" value="1"/>
</dbReference>
<name>A0A1I2DV48_9BACL</name>
<organism evidence="1 2">
    <name type="scientific">Paenibacillus catalpae</name>
    <dbReference type="NCBI Taxonomy" id="1045775"/>
    <lineage>
        <taxon>Bacteria</taxon>
        <taxon>Bacillati</taxon>
        <taxon>Bacillota</taxon>
        <taxon>Bacilli</taxon>
        <taxon>Bacillales</taxon>
        <taxon>Paenibacillaceae</taxon>
        <taxon>Paenibacillus</taxon>
    </lineage>
</organism>
<dbReference type="NCBIfam" id="TIGR04019">
    <property type="entry name" value="B_thiol_YtxJ"/>
    <property type="match status" value="1"/>
</dbReference>
<evidence type="ECO:0000313" key="2">
    <source>
        <dbReference type="Proteomes" id="UP000198855"/>
    </source>
</evidence>
<keyword evidence="2" id="KW-1185">Reference proteome</keyword>
<sequence length="113" mass="12906">MAQYREIDSMEGWNETFEASSDRPTVIFKHSTTCPVSANAYREFNEYLNGNAREDADYVLVKVIESRPVSLQIAEDTGVKHESPQIIYLDKKAKVWSASHWSITKEHITAVLD</sequence>
<dbReference type="InterPro" id="IPR036249">
    <property type="entry name" value="Thioredoxin-like_sf"/>
</dbReference>
<dbReference type="RefSeq" id="WP_091188464.1">
    <property type="nucleotide sequence ID" value="NZ_FOMT01000004.1"/>
</dbReference>
<evidence type="ECO:0000313" key="1">
    <source>
        <dbReference type="EMBL" id="SFE84406.1"/>
    </source>
</evidence>
<proteinExistence type="predicted"/>
<gene>
    <name evidence="1" type="ORF">SAMN05216378_4299</name>
</gene>
<dbReference type="Pfam" id="PF11009">
    <property type="entry name" value="BrxC"/>
    <property type="match status" value="1"/>
</dbReference>
<dbReference type="AlphaFoldDB" id="A0A1I2DV48"/>
<dbReference type="EMBL" id="FOMT01000004">
    <property type="protein sequence ID" value="SFE84406.1"/>
    <property type="molecule type" value="Genomic_DNA"/>
</dbReference>
<accession>A0A1I2DV48</accession>
<dbReference type="InterPro" id="IPR022551">
    <property type="entry name" value="BrxC"/>
</dbReference>
<dbReference type="SUPFAM" id="SSF52833">
    <property type="entry name" value="Thioredoxin-like"/>
    <property type="match status" value="1"/>
</dbReference>
<dbReference type="Proteomes" id="UP000198855">
    <property type="component" value="Unassembled WGS sequence"/>
</dbReference>
<reference evidence="2" key="1">
    <citation type="submission" date="2016-10" db="EMBL/GenBank/DDBJ databases">
        <authorList>
            <person name="Varghese N."/>
            <person name="Submissions S."/>
        </authorList>
    </citation>
    <scope>NUCLEOTIDE SEQUENCE [LARGE SCALE GENOMIC DNA]</scope>
    <source>
        <strain evidence="2">CGMCC 1.10784</strain>
    </source>
</reference>
<dbReference type="STRING" id="1045775.SAMN05216378_4299"/>
<protein>
    <submittedName>
        <fullName evidence="1">Bacillithiol system protein YtxJ</fullName>
    </submittedName>
</protein>
<dbReference type="OrthoDB" id="677051at2"/>